<evidence type="ECO:0000313" key="3">
    <source>
        <dbReference type="Proteomes" id="UP000683925"/>
    </source>
</evidence>
<evidence type="ECO:0000256" key="1">
    <source>
        <dbReference type="SAM" id="MobiDB-lite"/>
    </source>
</evidence>
<dbReference type="EMBL" id="CAJJDP010000044">
    <property type="protein sequence ID" value="CAD8163827.1"/>
    <property type="molecule type" value="Genomic_DNA"/>
</dbReference>
<keyword evidence="3" id="KW-1185">Reference proteome</keyword>
<protein>
    <submittedName>
        <fullName evidence="2">Uncharacterized protein</fullName>
    </submittedName>
</protein>
<organism evidence="2 3">
    <name type="scientific">Paramecium octaurelia</name>
    <dbReference type="NCBI Taxonomy" id="43137"/>
    <lineage>
        <taxon>Eukaryota</taxon>
        <taxon>Sar</taxon>
        <taxon>Alveolata</taxon>
        <taxon>Ciliophora</taxon>
        <taxon>Intramacronucleata</taxon>
        <taxon>Oligohymenophorea</taxon>
        <taxon>Peniculida</taxon>
        <taxon>Parameciidae</taxon>
        <taxon>Paramecium</taxon>
    </lineage>
</organism>
<sequence length="71" mass="7972">MFSSECSNSSQTTLLSHSPQHPSLRECLLWIRPYSSFIAFGQLGVYPEFGTSSLIRLQTHSNSRRSHCVIG</sequence>
<feature type="region of interest" description="Disordered" evidence="1">
    <location>
        <begin position="1"/>
        <end position="21"/>
    </location>
</feature>
<dbReference type="Proteomes" id="UP000683925">
    <property type="component" value="Unassembled WGS sequence"/>
</dbReference>
<reference evidence="2" key="1">
    <citation type="submission" date="2021-01" db="EMBL/GenBank/DDBJ databases">
        <authorList>
            <consortium name="Genoscope - CEA"/>
            <person name="William W."/>
        </authorList>
    </citation>
    <scope>NUCLEOTIDE SEQUENCE</scope>
</reference>
<accession>A0A8S1UI05</accession>
<gene>
    <name evidence="2" type="ORF">POCTA_138.1.T0440048</name>
</gene>
<dbReference type="AlphaFoldDB" id="A0A8S1UI05"/>
<evidence type="ECO:0000313" key="2">
    <source>
        <dbReference type="EMBL" id="CAD8163827.1"/>
    </source>
</evidence>
<proteinExistence type="predicted"/>
<name>A0A8S1UI05_PAROT</name>
<comment type="caution">
    <text evidence="2">The sequence shown here is derived from an EMBL/GenBank/DDBJ whole genome shotgun (WGS) entry which is preliminary data.</text>
</comment>